<keyword evidence="1" id="KW-0812">Transmembrane</keyword>
<feature type="transmembrane region" description="Helical" evidence="1">
    <location>
        <begin position="31"/>
        <end position="60"/>
    </location>
</feature>
<name>A0A366MPR7_9BACT</name>
<dbReference type="PANTHER" id="PTHR34219">
    <property type="entry name" value="IRON-REGULATED INNER MEMBRANE PROTEIN-RELATED"/>
    <property type="match status" value="1"/>
</dbReference>
<feature type="transmembrane region" description="Helical" evidence="1">
    <location>
        <begin position="365"/>
        <end position="390"/>
    </location>
</feature>
<feature type="transmembrane region" description="Helical" evidence="1">
    <location>
        <begin position="159"/>
        <end position="180"/>
    </location>
</feature>
<feature type="transmembrane region" description="Helical" evidence="1">
    <location>
        <begin position="471"/>
        <end position="490"/>
    </location>
</feature>
<keyword evidence="3" id="KW-1185">Reference proteome</keyword>
<sequence length="541" mass="63102">MNIKISCNEEKLKEEENKENSKLLKQRLQRVHVVIGIWFSVFMYIALFFGIFAIFLPYIANWERPSNHKKIVNIENIDFDKTIQKVLDDKEYPKYNTIFVNLPNKSPNLTISTQFMERKVFNPNTNEEVEKVKEESNLAWFLNGMHYGAPLYKIYMTQVFGFVALAGIFLIIGGLIQVSIIKYQNGGKSVSSKFSNWHRKIFIWLFLPFLLIVWSGANLNVPMHYVKQSSFMTYVVSKGEFSDYWEYKEHLNELENPKKEEVEISGIEASMLSLNELTNKALQINKDIEFKWIRLTNWEDKDAKITFRGHNQYVPFLKDEQTFPSITLSAVDGSLIEEKLFENRHYSFIISDSIHYLHILVNHGIWLRLFVFITMLLCTLAVGFGVLLYLEKQARKFPTTTPVYNWVSKFCLAGMVGVIPATALLFFLQWILPFDMEDRVAIQHGLFATFWIGTLTYSFYKLNSYQTAKEFLYIGGVLFALSPIVHFIFSGFSPIRLLNEEIYTVLAVDIGLFIFGLILLYVAKKLPTDRIKIQEFWSKRL</sequence>
<accession>A0A366MPR7</accession>
<dbReference type="EMBL" id="PDKB01000018">
    <property type="protein sequence ID" value="RBQ28278.1"/>
    <property type="molecule type" value="Genomic_DNA"/>
</dbReference>
<reference evidence="2 3" key="1">
    <citation type="submission" date="2017-10" db="EMBL/GenBank/DDBJ databases">
        <title>Genomics of the genus Arcobacter.</title>
        <authorList>
            <person name="Perez-Cataluna A."/>
            <person name="Figueras M.J."/>
        </authorList>
    </citation>
    <scope>NUCLEOTIDE SEQUENCE [LARGE SCALE GENOMIC DNA]</scope>
    <source>
        <strain evidence="2 3">CECT 9230</strain>
    </source>
</reference>
<dbReference type="Proteomes" id="UP000252669">
    <property type="component" value="Unassembled WGS sequence"/>
</dbReference>
<keyword evidence="1" id="KW-1133">Transmembrane helix</keyword>
<dbReference type="RefSeq" id="WP_113895056.1">
    <property type="nucleotide sequence ID" value="NZ_JANJGA010000017.1"/>
</dbReference>
<evidence type="ECO:0000256" key="1">
    <source>
        <dbReference type="SAM" id="Phobius"/>
    </source>
</evidence>
<evidence type="ECO:0000313" key="3">
    <source>
        <dbReference type="Proteomes" id="UP000252669"/>
    </source>
</evidence>
<keyword evidence="1" id="KW-0472">Membrane</keyword>
<proteinExistence type="predicted"/>
<dbReference type="AlphaFoldDB" id="A0A366MPR7"/>
<feature type="transmembrane region" description="Helical" evidence="1">
    <location>
        <begin position="410"/>
        <end position="428"/>
    </location>
</feature>
<organism evidence="2 3">
    <name type="scientific">Aliarcobacter vitoriensis</name>
    <dbReference type="NCBI Taxonomy" id="2011099"/>
    <lineage>
        <taxon>Bacteria</taxon>
        <taxon>Pseudomonadati</taxon>
        <taxon>Campylobacterota</taxon>
        <taxon>Epsilonproteobacteria</taxon>
        <taxon>Campylobacterales</taxon>
        <taxon>Arcobacteraceae</taxon>
        <taxon>Aliarcobacter</taxon>
    </lineage>
</organism>
<comment type="caution">
    <text evidence="2">The sequence shown here is derived from an EMBL/GenBank/DDBJ whole genome shotgun (WGS) entry which is preliminary data.</text>
</comment>
<dbReference type="InterPro" id="IPR005625">
    <property type="entry name" value="PepSY-ass_TM"/>
</dbReference>
<feature type="transmembrane region" description="Helical" evidence="1">
    <location>
        <begin position="440"/>
        <end position="459"/>
    </location>
</feature>
<gene>
    <name evidence="2" type="ORF">CRU91_09860</name>
</gene>
<dbReference type="PANTHER" id="PTHR34219:SF4">
    <property type="entry name" value="PEPSY DOMAIN-CONTAINING PROTEIN"/>
    <property type="match status" value="1"/>
</dbReference>
<dbReference type="Pfam" id="PF03929">
    <property type="entry name" value="PepSY_TM"/>
    <property type="match status" value="1"/>
</dbReference>
<feature type="transmembrane region" description="Helical" evidence="1">
    <location>
        <begin position="201"/>
        <end position="221"/>
    </location>
</feature>
<protein>
    <submittedName>
        <fullName evidence="2">ABC transporter permease</fullName>
    </submittedName>
</protein>
<feature type="transmembrane region" description="Helical" evidence="1">
    <location>
        <begin position="502"/>
        <end position="523"/>
    </location>
</feature>
<evidence type="ECO:0000313" key="2">
    <source>
        <dbReference type="EMBL" id="RBQ28278.1"/>
    </source>
</evidence>